<evidence type="ECO:0000256" key="5">
    <source>
        <dbReference type="ARBA" id="ARBA00023014"/>
    </source>
</evidence>
<evidence type="ECO:0000256" key="1">
    <source>
        <dbReference type="ARBA" id="ARBA00022714"/>
    </source>
</evidence>
<evidence type="ECO:0000256" key="6">
    <source>
        <dbReference type="ARBA" id="ARBA00023063"/>
    </source>
</evidence>
<feature type="domain" description="Rieske" evidence="7">
    <location>
        <begin position="4"/>
        <end position="108"/>
    </location>
</feature>
<evidence type="ECO:0000313" key="8">
    <source>
        <dbReference type="EMBL" id="TNL98558.1"/>
    </source>
</evidence>
<dbReference type="InterPro" id="IPR017881">
    <property type="entry name" value="NirD"/>
</dbReference>
<evidence type="ECO:0000313" key="9">
    <source>
        <dbReference type="Proteomes" id="UP000312032"/>
    </source>
</evidence>
<dbReference type="RefSeq" id="WP_139465403.1">
    <property type="nucleotide sequence ID" value="NZ_VDHJ01000005.1"/>
</dbReference>
<proteinExistence type="predicted"/>
<evidence type="ECO:0000259" key="7">
    <source>
        <dbReference type="PROSITE" id="PS51296"/>
    </source>
</evidence>
<dbReference type="GO" id="GO:0016705">
    <property type="term" value="F:oxidoreductase activity, acting on paired donors, with incorporation or reduction of molecular oxygen"/>
    <property type="evidence" value="ECO:0007669"/>
    <property type="project" value="UniProtKB-ARBA"/>
</dbReference>
<dbReference type="NCBIfam" id="TIGR02378">
    <property type="entry name" value="nirD_assim_sml"/>
    <property type="match status" value="1"/>
</dbReference>
<accession>A0A5C4U611</accession>
<keyword evidence="1" id="KW-0001">2Fe-2S</keyword>
<dbReference type="PANTHER" id="PTHR40562:SF1">
    <property type="entry name" value="NITRITE REDUCTASE (NADH) SMALL SUBUNIT"/>
    <property type="match status" value="1"/>
</dbReference>
<dbReference type="SUPFAM" id="SSF50022">
    <property type="entry name" value="ISP domain"/>
    <property type="match status" value="1"/>
</dbReference>
<keyword evidence="9" id="KW-1185">Reference proteome</keyword>
<evidence type="ECO:0000256" key="2">
    <source>
        <dbReference type="ARBA" id="ARBA00022723"/>
    </source>
</evidence>
<dbReference type="GO" id="GO:0042128">
    <property type="term" value="P:nitrate assimilation"/>
    <property type="evidence" value="ECO:0007669"/>
    <property type="project" value="UniProtKB-KW"/>
</dbReference>
<dbReference type="InterPro" id="IPR012748">
    <property type="entry name" value="Rieske-like_NirD"/>
</dbReference>
<dbReference type="PROSITE" id="PS51296">
    <property type="entry name" value="RIESKE"/>
    <property type="match status" value="1"/>
</dbReference>
<keyword evidence="2" id="KW-0479">Metal-binding</keyword>
<dbReference type="PANTHER" id="PTHR40562">
    <property type="match status" value="1"/>
</dbReference>
<sequence length="110" mass="11756">MSSTVVCRLDQLTPNLGAAALLENDRQIALFRLQSGESETVYAVDNVDPYTGVGVLSRGIVGEHDGRPVVASPLLKQKFYLDTGESLQGDEKSLATYTVGIDDGNVVISE</sequence>
<dbReference type="GO" id="GO:0008942">
    <property type="term" value="F:nitrite reductase [NAD(P)H] activity"/>
    <property type="evidence" value="ECO:0007669"/>
    <property type="project" value="InterPro"/>
</dbReference>
<dbReference type="InterPro" id="IPR017941">
    <property type="entry name" value="Rieske_2Fe-2S"/>
</dbReference>
<dbReference type="Gene3D" id="2.102.10.10">
    <property type="entry name" value="Rieske [2Fe-2S] iron-sulphur domain"/>
    <property type="match status" value="1"/>
</dbReference>
<evidence type="ECO:0000256" key="4">
    <source>
        <dbReference type="ARBA" id="ARBA00023004"/>
    </source>
</evidence>
<name>A0A5C4U611_9CORY</name>
<dbReference type="Proteomes" id="UP000312032">
    <property type="component" value="Unassembled WGS sequence"/>
</dbReference>
<keyword evidence="4" id="KW-0408">Iron</keyword>
<dbReference type="EMBL" id="VDHJ01000005">
    <property type="protein sequence ID" value="TNL98558.1"/>
    <property type="molecule type" value="Genomic_DNA"/>
</dbReference>
<protein>
    <submittedName>
        <fullName evidence="8">Nitrite reductase small subunit NirD</fullName>
    </submittedName>
</protein>
<dbReference type="PROSITE" id="PS51300">
    <property type="entry name" value="NIRD"/>
    <property type="match status" value="1"/>
</dbReference>
<keyword evidence="5" id="KW-0411">Iron-sulfur</keyword>
<dbReference type="AlphaFoldDB" id="A0A5C4U611"/>
<dbReference type="InterPro" id="IPR036922">
    <property type="entry name" value="Rieske_2Fe-2S_sf"/>
</dbReference>
<dbReference type="GO" id="GO:0046872">
    <property type="term" value="F:metal ion binding"/>
    <property type="evidence" value="ECO:0007669"/>
    <property type="project" value="UniProtKB-KW"/>
</dbReference>
<dbReference type="OrthoDB" id="3213360at2"/>
<dbReference type="GO" id="GO:0004497">
    <property type="term" value="F:monooxygenase activity"/>
    <property type="evidence" value="ECO:0007669"/>
    <property type="project" value="UniProtKB-ARBA"/>
</dbReference>
<reference evidence="8 9" key="1">
    <citation type="submission" date="2019-06" db="EMBL/GenBank/DDBJ databases">
        <authorList>
            <person name="Li J."/>
        </authorList>
    </citation>
    <scope>NUCLEOTIDE SEQUENCE [LARGE SCALE GENOMIC DNA]</scope>
    <source>
        <strain evidence="8 9">LMG 28165</strain>
    </source>
</reference>
<evidence type="ECO:0000256" key="3">
    <source>
        <dbReference type="ARBA" id="ARBA00023002"/>
    </source>
</evidence>
<keyword evidence="6" id="KW-0534">Nitrate assimilation</keyword>
<dbReference type="GO" id="GO:0051537">
    <property type="term" value="F:2 iron, 2 sulfur cluster binding"/>
    <property type="evidence" value="ECO:0007669"/>
    <property type="project" value="UniProtKB-KW"/>
</dbReference>
<keyword evidence="3" id="KW-0560">Oxidoreductase</keyword>
<gene>
    <name evidence="8" type="primary">nirD</name>
    <name evidence="8" type="ORF">FHE74_04990</name>
</gene>
<organism evidence="8 9">
    <name type="scientific">Corynebacterium tapiri</name>
    <dbReference type="NCBI Taxonomy" id="1448266"/>
    <lineage>
        <taxon>Bacteria</taxon>
        <taxon>Bacillati</taxon>
        <taxon>Actinomycetota</taxon>
        <taxon>Actinomycetes</taxon>
        <taxon>Mycobacteriales</taxon>
        <taxon>Corynebacteriaceae</taxon>
        <taxon>Corynebacterium</taxon>
    </lineage>
</organism>
<dbReference type="Pfam" id="PF13806">
    <property type="entry name" value="Rieske_2"/>
    <property type="match status" value="1"/>
</dbReference>
<comment type="caution">
    <text evidence="8">The sequence shown here is derived from an EMBL/GenBank/DDBJ whole genome shotgun (WGS) entry which is preliminary data.</text>
</comment>